<evidence type="ECO:0000313" key="2">
    <source>
        <dbReference type="Proteomes" id="UP000762676"/>
    </source>
</evidence>
<dbReference type="EMBL" id="BMAT01011818">
    <property type="protein sequence ID" value="GFR79832.1"/>
    <property type="molecule type" value="Genomic_DNA"/>
</dbReference>
<dbReference type="Proteomes" id="UP000762676">
    <property type="component" value="Unassembled WGS sequence"/>
</dbReference>
<dbReference type="AlphaFoldDB" id="A0AAV4G2X4"/>
<gene>
    <name evidence="1" type="ORF">ElyMa_005885300</name>
</gene>
<organism evidence="1 2">
    <name type="scientific">Elysia marginata</name>
    <dbReference type="NCBI Taxonomy" id="1093978"/>
    <lineage>
        <taxon>Eukaryota</taxon>
        <taxon>Metazoa</taxon>
        <taxon>Spiralia</taxon>
        <taxon>Lophotrochozoa</taxon>
        <taxon>Mollusca</taxon>
        <taxon>Gastropoda</taxon>
        <taxon>Heterobranchia</taxon>
        <taxon>Euthyneura</taxon>
        <taxon>Panpulmonata</taxon>
        <taxon>Sacoglossa</taxon>
        <taxon>Placobranchoidea</taxon>
        <taxon>Plakobranchidae</taxon>
        <taxon>Elysia</taxon>
    </lineage>
</organism>
<comment type="caution">
    <text evidence="1">The sequence shown here is derived from an EMBL/GenBank/DDBJ whole genome shotgun (WGS) entry which is preliminary data.</text>
</comment>
<evidence type="ECO:0000313" key="1">
    <source>
        <dbReference type="EMBL" id="GFR79832.1"/>
    </source>
</evidence>
<sequence length="116" mass="13181">MRPERRTGLIARELVCYISDKATFSETRLAEEGSVAEPKGNYTFFSKGKVEIEDGIYRAIRTGILPQLPDISTRLNEGLMKPRTPRPPPICYHYLCLRVYSNKQGRGQGKLLQPPE</sequence>
<name>A0AAV4G2X4_9GAST</name>
<accession>A0AAV4G2X4</accession>
<reference evidence="1 2" key="1">
    <citation type="journal article" date="2021" name="Elife">
        <title>Chloroplast acquisition without the gene transfer in kleptoplastic sea slugs, Plakobranchus ocellatus.</title>
        <authorList>
            <person name="Maeda T."/>
            <person name="Takahashi S."/>
            <person name="Yoshida T."/>
            <person name="Shimamura S."/>
            <person name="Takaki Y."/>
            <person name="Nagai Y."/>
            <person name="Toyoda A."/>
            <person name="Suzuki Y."/>
            <person name="Arimoto A."/>
            <person name="Ishii H."/>
            <person name="Satoh N."/>
            <person name="Nishiyama T."/>
            <person name="Hasebe M."/>
            <person name="Maruyama T."/>
            <person name="Minagawa J."/>
            <person name="Obokata J."/>
            <person name="Shigenobu S."/>
        </authorList>
    </citation>
    <scope>NUCLEOTIDE SEQUENCE [LARGE SCALE GENOMIC DNA]</scope>
</reference>
<protein>
    <submittedName>
        <fullName evidence="1">Uncharacterized protein</fullName>
    </submittedName>
</protein>
<keyword evidence="2" id="KW-1185">Reference proteome</keyword>
<proteinExistence type="predicted"/>